<dbReference type="PANTHER" id="PTHR10091">
    <property type="entry name" value="ALDOSE-1-EPIMERASE"/>
    <property type="match status" value="1"/>
</dbReference>
<gene>
    <name evidence="1" type="ORF">GCM10010981_43480</name>
</gene>
<organism evidence="1 2">
    <name type="scientific">Dyella nitratireducens</name>
    <dbReference type="NCBI Taxonomy" id="1849580"/>
    <lineage>
        <taxon>Bacteria</taxon>
        <taxon>Pseudomonadati</taxon>
        <taxon>Pseudomonadota</taxon>
        <taxon>Gammaproteobacteria</taxon>
        <taxon>Lysobacterales</taxon>
        <taxon>Rhodanobacteraceae</taxon>
        <taxon>Dyella</taxon>
    </lineage>
</organism>
<dbReference type="Proteomes" id="UP000620046">
    <property type="component" value="Unassembled WGS sequence"/>
</dbReference>
<dbReference type="InterPro" id="IPR008183">
    <property type="entry name" value="Aldose_1/G6P_1-epimerase"/>
</dbReference>
<dbReference type="Pfam" id="PF01263">
    <property type="entry name" value="Aldose_epim"/>
    <property type="match status" value="1"/>
</dbReference>
<dbReference type="EMBL" id="BMJA01000005">
    <property type="protein sequence ID" value="GGA49466.1"/>
    <property type="molecule type" value="Genomic_DNA"/>
</dbReference>
<sequence length="334" mass="37186">MSGFSLEKTQWGIHDMFVLHDVQRGRRVCVAQRGANLVSLEQTIDGVTHALIDGYRDADELERSPSSRSAIMAPFANRIAEARYTFDGKTYDMQPGVEAQRGIRHGFVRTLDFDVASQHADTHGARMTFSTSVIRPGTFPGYPFAIDLAVTYVLDASGLSLMVSMRNVGNESAPCFFGWHPYFRFDGTELDTWELQVPAAKLVRTSPELIPLAGEEAFLPIEQAPKELDFRHSRPIGSVKIDCAFADLAHDADGRVRTRLRDPASGLRISMWQERGVVLVFTADTVSRDVRRAVAMEPMESMSNAFNRADCADAIRLEPGVERVFRCGVEIDRA</sequence>
<dbReference type="PANTHER" id="PTHR10091:SF0">
    <property type="entry name" value="GALACTOSE MUTAROTASE"/>
    <property type="match status" value="1"/>
</dbReference>
<evidence type="ECO:0000313" key="2">
    <source>
        <dbReference type="Proteomes" id="UP000620046"/>
    </source>
</evidence>
<reference evidence="2" key="1">
    <citation type="journal article" date="2019" name="Int. J. Syst. Evol. Microbiol.">
        <title>The Global Catalogue of Microorganisms (GCM) 10K type strain sequencing project: providing services to taxonomists for standard genome sequencing and annotation.</title>
        <authorList>
            <consortium name="The Broad Institute Genomics Platform"/>
            <consortium name="The Broad Institute Genome Sequencing Center for Infectious Disease"/>
            <person name="Wu L."/>
            <person name="Ma J."/>
        </authorList>
    </citation>
    <scope>NUCLEOTIDE SEQUENCE [LARGE SCALE GENOMIC DNA]</scope>
    <source>
        <strain evidence="2">CGMCC 1.15439</strain>
    </source>
</reference>
<evidence type="ECO:0000313" key="1">
    <source>
        <dbReference type="EMBL" id="GGA49466.1"/>
    </source>
</evidence>
<dbReference type="SUPFAM" id="SSF74650">
    <property type="entry name" value="Galactose mutarotase-like"/>
    <property type="match status" value="1"/>
</dbReference>
<dbReference type="InterPro" id="IPR011013">
    <property type="entry name" value="Gal_mutarotase_sf_dom"/>
</dbReference>
<dbReference type="RefSeq" id="WP_188797743.1">
    <property type="nucleotide sequence ID" value="NZ_BMJA01000005.1"/>
</dbReference>
<protein>
    <submittedName>
        <fullName evidence="1">Aldose epimerase</fullName>
    </submittedName>
</protein>
<dbReference type="InterPro" id="IPR014718">
    <property type="entry name" value="GH-type_carb-bd"/>
</dbReference>
<dbReference type="Gene3D" id="2.70.98.10">
    <property type="match status" value="1"/>
</dbReference>
<accession>A0ABQ1GT87</accession>
<name>A0ABQ1GT87_9GAMM</name>
<comment type="caution">
    <text evidence="1">The sequence shown here is derived from an EMBL/GenBank/DDBJ whole genome shotgun (WGS) entry which is preliminary data.</text>
</comment>
<keyword evidence="2" id="KW-1185">Reference proteome</keyword>
<proteinExistence type="predicted"/>